<dbReference type="PANTHER" id="PTHR35446:SF2">
    <property type="entry name" value="CARBOXYMUCONOLACTONE DECARBOXYLASE-LIKE DOMAIN-CONTAINING PROTEIN"/>
    <property type="match status" value="1"/>
</dbReference>
<accession>A0A5C6UL89</accession>
<dbReference type="InterPro" id="IPR003779">
    <property type="entry name" value="CMD-like"/>
</dbReference>
<gene>
    <name evidence="2" type="ORF">FSZ31_00025</name>
</gene>
<protein>
    <submittedName>
        <fullName evidence="2">Carboxymuconolactone decarboxylase family protein</fullName>
    </submittedName>
</protein>
<keyword evidence="3" id="KW-1185">Reference proteome</keyword>
<evidence type="ECO:0000259" key="1">
    <source>
        <dbReference type="Pfam" id="PF02627"/>
    </source>
</evidence>
<dbReference type="InterPro" id="IPR029032">
    <property type="entry name" value="AhpD-like"/>
</dbReference>
<sequence length="216" mass="23156">MPHITSRARSSESMVMPNGRASMSRITPLTIDELRDRGVDVSPFLADFAELPGSVATLGYRPDILSATLGMWQAVMGAGSLPTELKYLAGYLASMSAGCQYCSAHTASNAAGGGDSAKVAAVWEYERSPLFSEAERAALRFAQLAGQSPSGVSDEDVHTLKSYYSVEEIVELLAVISMYGFFNRWNDSLAIPLEPTALNFAQSTIATHGWQVGKHG</sequence>
<organism evidence="2 3">
    <name type="scientific">Flavisphingopyxis soli</name>
    <dbReference type="NCBI Taxonomy" id="2601267"/>
    <lineage>
        <taxon>Bacteria</taxon>
        <taxon>Pseudomonadati</taxon>
        <taxon>Pseudomonadota</taxon>
        <taxon>Alphaproteobacteria</taxon>
        <taxon>Sphingomonadales</taxon>
        <taxon>Sphingopyxidaceae</taxon>
        <taxon>Flavisphingopyxis</taxon>
    </lineage>
</organism>
<evidence type="ECO:0000313" key="2">
    <source>
        <dbReference type="EMBL" id="TXC73204.1"/>
    </source>
</evidence>
<comment type="caution">
    <text evidence="2">The sequence shown here is derived from an EMBL/GenBank/DDBJ whole genome shotgun (WGS) entry which is preliminary data.</text>
</comment>
<name>A0A5C6UL89_9SPHN</name>
<dbReference type="Proteomes" id="UP000321129">
    <property type="component" value="Unassembled WGS sequence"/>
</dbReference>
<dbReference type="EMBL" id="VOPY01000001">
    <property type="protein sequence ID" value="TXC73204.1"/>
    <property type="molecule type" value="Genomic_DNA"/>
</dbReference>
<dbReference type="AlphaFoldDB" id="A0A5C6UL89"/>
<dbReference type="SUPFAM" id="SSF69118">
    <property type="entry name" value="AhpD-like"/>
    <property type="match status" value="1"/>
</dbReference>
<reference evidence="2 3" key="1">
    <citation type="submission" date="2019-08" db="EMBL/GenBank/DDBJ databases">
        <title>Sphingorhabdus soil sp. nov., isolated from arctic soil.</title>
        <authorList>
            <person name="Liu Y."/>
        </authorList>
    </citation>
    <scope>NUCLEOTIDE SEQUENCE [LARGE SCALE GENOMIC DNA]</scope>
    <source>
        <strain evidence="2 3">D-2Q-5-6</strain>
    </source>
</reference>
<dbReference type="Gene3D" id="1.20.1290.10">
    <property type="entry name" value="AhpD-like"/>
    <property type="match status" value="1"/>
</dbReference>
<feature type="domain" description="Carboxymuconolactone decarboxylase-like" evidence="1">
    <location>
        <begin position="62"/>
        <end position="143"/>
    </location>
</feature>
<evidence type="ECO:0000313" key="3">
    <source>
        <dbReference type="Proteomes" id="UP000321129"/>
    </source>
</evidence>
<dbReference type="GO" id="GO:0051920">
    <property type="term" value="F:peroxiredoxin activity"/>
    <property type="evidence" value="ECO:0007669"/>
    <property type="project" value="InterPro"/>
</dbReference>
<dbReference type="Pfam" id="PF02627">
    <property type="entry name" value="CMD"/>
    <property type="match status" value="1"/>
</dbReference>
<dbReference type="PANTHER" id="PTHR35446">
    <property type="entry name" value="SI:CH211-175M2.5"/>
    <property type="match status" value="1"/>
</dbReference>
<proteinExistence type="predicted"/>